<proteinExistence type="predicted"/>
<dbReference type="HOGENOM" id="CLU_063271_0_0_1"/>
<dbReference type="VEuPathDB" id="FungiDB:MELLADRAFT_109669"/>
<dbReference type="AlphaFoldDB" id="F4RX90"/>
<accession>F4RX90</accession>
<name>F4RX90_MELLP</name>
<dbReference type="EMBL" id="GL883127">
    <property type="protein sequence ID" value="EGG03029.1"/>
    <property type="molecule type" value="Genomic_DNA"/>
</dbReference>
<feature type="region of interest" description="Disordered" evidence="1">
    <location>
        <begin position="254"/>
        <end position="362"/>
    </location>
</feature>
<evidence type="ECO:0000256" key="1">
    <source>
        <dbReference type="SAM" id="MobiDB-lite"/>
    </source>
</evidence>
<dbReference type="RefSeq" id="XP_007413822.1">
    <property type="nucleotide sequence ID" value="XM_007413760.1"/>
</dbReference>
<dbReference type="InParanoid" id="F4RX90"/>
<feature type="compositionally biased region" description="Basic and acidic residues" evidence="1">
    <location>
        <begin position="254"/>
        <end position="271"/>
    </location>
</feature>
<organism evidence="3">
    <name type="scientific">Melampsora larici-populina (strain 98AG31 / pathotype 3-4-7)</name>
    <name type="common">Poplar leaf rust fungus</name>
    <dbReference type="NCBI Taxonomy" id="747676"/>
    <lineage>
        <taxon>Eukaryota</taxon>
        <taxon>Fungi</taxon>
        <taxon>Dikarya</taxon>
        <taxon>Basidiomycota</taxon>
        <taxon>Pucciniomycotina</taxon>
        <taxon>Pucciniomycetes</taxon>
        <taxon>Pucciniales</taxon>
        <taxon>Melampsoraceae</taxon>
        <taxon>Melampsora</taxon>
    </lineage>
</organism>
<sequence length="369" mass="41774">MPVCDCSNCLPEEAESLWVAQKALTVDNFDDAMKCSEFDLEQLVEGLPIVPPAATLANLPEALRCNADDSIRTSMPLEQLVNRWLDEFKGLFYKVFSEDCEFGPCDYFPEEVAWNLAKNIDMYHQSSDMRQILAGEIIPGQFEALFQTFKHWQTETESTDALTQAAQQRRAIKRNARFKVPLSVEGTLLAKQKEAQLKLALKEAKLAEKEKEEELANALKEAKLAEKIEQKRIKEEMGKAKKLRIAAEAAERARKAELRQKEREERTRLQAEAKAQISQPNAPRRRSKCKSDVSLATQSTEEPSQVKRKYTSGIPYSDVEGSNSRPGPSTECSTSNLRQETTHLHHQPHTPLMNPTESGTIDPRLFLLE</sequence>
<keyword evidence="3" id="KW-1185">Reference proteome</keyword>
<gene>
    <name evidence="2" type="ORF">MELLADRAFT_109669</name>
</gene>
<dbReference type="GeneID" id="18923831"/>
<dbReference type="KEGG" id="mlr:MELLADRAFT_109669"/>
<feature type="compositionally biased region" description="Polar residues" evidence="1">
    <location>
        <begin position="294"/>
        <end position="303"/>
    </location>
</feature>
<dbReference type="Proteomes" id="UP000001072">
    <property type="component" value="Unassembled WGS sequence"/>
</dbReference>
<evidence type="ECO:0000313" key="3">
    <source>
        <dbReference type="Proteomes" id="UP000001072"/>
    </source>
</evidence>
<reference evidence="3" key="1">
    <citation type="journal article" date="2011" name="Proc. Natl. Acad. Sci. U.S.A.">
        <title>Obligate biotrophy features unraveled by the genomic analysis of rust fungi.</title>
        <authorList>
            <person name="Duplessis S."/>
            <person name="Cuomo C.A."/>
            <person name="Lin Y.-C."/>
            <person name="Aerts A."/>
            <person name="Tisserant E."/>
            <person name="Veneault-Fourrey C."/>
            <person name="Joly D.L."/>
            <person name="Hacquard S."/>
            <person name="Amselem J."/>
            <person name="Cantarel B.L."/>
            <person name="Chiu R."/>
            <person name="Coutinho P.M."/>
            <person name="Feau N."/>
            <person name="Field M."/>
            <person name="Frey P."/>
            <person name="Gelhaye E."/>
            <person name="Goldberg J."/>
            <person name="Grabherr M.G."/>
            <person name="Kodira C.D."/>
            <person name="Kohler A."/>
            <person name="Kuees U."/>
            <person name="Lindquist E.A."/>
            <person name="Lucas S.M."/>
            <person name="Mago R."/>
            <person name="Mauceli E."/>
            <person name="Morin E."/>
            <person name="Murat C."/>
            <person name="Pangilinan J.L."/>
            <person name="Park R."/>
            <person name="Pearson M."/>
            <person name="Quesneville H."/>
            <person name="Rouhier N."/>
            <person name="Sakthikumar S."/>
            <person name="Salamov A.A."/>
            <person name="Schmutz J."/>
            <person name="Selles B."/>
            <person name="Shapiro H."/>
            <person name="Tanguay P."/>
            <person name="Tuskan G.A."/>
            <person name="Henrissat B."/>
            <person name="Van de Peer Y."/>
            <person name="Rouze P."/>
            <person name="Ellis J.G."/>
            <person name="Dodds P.N."/>
            <person name="Schein J.E."/>
            <person name="Zhong S."/>
            <person name="Hamelin R.C."/>
            <person name="Grigoriev I.V."/>
            <person name="Szabo L.J."/>
            <person name="Martin F."/>
        </authorList>
    </citation>
    <scope>NUCLEOTIDE SEQUENCE [LARGE SCALE GENOMIC DNA]</scope>
    <source>
        <strain evidence="3">98AG31 / pathotype 3-4-7</strain>
    </source>
</reference>
<feature type="compositionally biased region" description="Polar residues" evidence="1">
    <location>
        <begin position="320"/>
        <end position="339"/>
    </location>
</feature>
<evidence type="ECO:0000313" key="2">
    <source>
        <dbReference type="EMBL" id="EGG03029.1"/>
    </source>
</evidence>
<protein>
    <submittedName>
        <fullName evidence="2">Uncharacterized protein</fullName>
    </submittedName>
</protein>